<dbReference type="PANTHER" id="PTHR43852:SF3">
    <property type="entry name" value="NUCLEOTIDYLTRANSFERASE"/>
    <property type="match status" value="1"/>
</dbReference>
<name>A0A7C1GB29_9CREN</name>
<dbReference type="CDD" id="cd05403">
    <property type="entry name" value="NT_KNTase_like"/>
    <property type="match status" value="1"/>
</dbReference>
<dbReference type="PANTHER" id="PTHR43852">
    <property type="entry name" value="NUCLEOTIDYLTRANSFERASE"/>
    <property type="match status" value="1"/>
</dbReference>
<sequence length="138" mass="15758">MLERIRDATIEACKSFDCVYALLFGSRATGVSREYSDVDIAVKFKDSSGCLKKSLDLMSLVEKDLGMPVDVVPLNIADTIIKYEVYSSGIILFCLDYDEYMDDYINAVDEYMDFEPSFNRFYELTVREIRSASTWSEG</sequence>
<dbReference type="EMBL" id="DSAY01000138">
    <property type="protein sequence ID" value="HDP15647.1"/>
    <property type="molecule type" value="Genomic_DNA"/>
</dbReference>
<proteinExistence type="predicted"/>
<dbReference type="InterPro" id="IPR043519">
    <property type="entry name" value="NT_sf"/>
</dbReference>
<dbReference type="InterPro" id="IPR052930">
    <property type="entry name" value="TA_antitoxin_MntA"/>
</dbReference>
<accession>A0A7C1GB29</accession>
<organism evidence="2">
    <name type="scientific">Thermofilum adornatum</name>
    <dbReference type="NCBI Taxonomy" id="1365176"/>
    <lineage>
        <taxon>Archaea</taxon>
        <taxon>Thermoproteota</taxon>
        <taxon>Thermoprotei</taxon>
        <taxon>Thermofilales</taxon>
        <taxon>Thermofilaceae</taxon>
        <taxon>Thermofilum</taxon>
    </lineage>
</organism>
<feature type="domain" description="Polymerase beta nucleotidyltransferase" evidence="1">
    <location>
        <begin position="17"/>
        <end position="96"/>
    </location>
</feature>
<evidence type="ECO:0000313" key="2">
    <source>
        <dbReference type="EMBL" id="HDP15647.1"/>
    </source>
</evidence>
<evidence type="ECO:0000259" key="1">
    <source>
        <dbReference type="Pfam" id="PF18765"/>
    </source>
</evidence>
<comment type="caution">
    <text evidence="2">The sequence shown here is derived from an EMBL/GenBank/DDBJ whole genome shotgun (WGS) entry which is preliminary data.</text>
</comment>
<dbReference type="NCBIfam" id="NF047752">
    <property type="entry name" value="MntA_antitoxin"/>
    <property type="match status" value="1"/>
</dbReference>
<dbReference type="AlphaFoldDB" id="A0A7C1GB29"/>
<protein>
    <submittedName>
        <fullName evidence="2">Nucleotidyltransferase domain-containing protein</fullName>
    </submittedName>
</protein>
<reference evidence="2" key="1">
    <citation type="journal article" date="2020" name="mSystems">
        <title>Genome- and Community-Level Interaction Insights into Carbon Utilization and Element Cycling Functions of Hydrothermarchaeota in Hydrothermal Sediment.</title>
        <authorList>
            <person name="Zhou Z."/>
            <person name="Liu Y."/>
            <person name="Xu W."/>
            <person name="Pan J."/>
            <person name="Luo Z.H."/>
            <person name="Li M."/>
        </authorList>
    </citation>
    <scope>NUCLEOTIDE SEQUENCE [LARGE SCALE GENOMIC DNA]</scope>
    <source>
        <strain evidence="2">SpSt-116</strain>
    </source>
</reference>
<dbReference type="GO" id="GO:0016740">
    <property type="term" value="F:transferase activity"/>
    <property type="evidence" value="ECO:0007669"/>
    <property type="project" value="UniProtKB-KW"/>
</dbReference>
<dbReference type="Gene3D" id="3.30.460.10">
    <property type="entry name" value="Beta Polymerase, domain 2"/>
    <property type="match status" value="1"/>
</dbReference>
<keyword evidence="2" id="KW-0808">Transferase</keyword>
<dbReference type="SUPFAM" id="SSF81301">
    <property type="entry name" value="Nucleotidyltransferase"/>
    <property type="match status" value="1"/>
</dbReference>
<dbReference type="InterPro" id="IPR041633">
    <property type="entry name" value="Polbeta"/>
</dbReference>
<dbReference type="Pfam" id="PF18765">
    <property type="entry name" value="Polbeta"/>
    <property type="match status" value="1"/>
</dbReference>
<gene>
    <name evidence="2" type="ORF">ENN26_07745</name>
</gene>